<dbReference type="OrthoDB" id="9768858at2"/>
<feature type="region of interest" description="Disordered" evidence="3">
    <location>
        <begin position="1"/>
        <end position="21"/>
    </location>
</feature>
<feature type="coiled-coil region" evidence="2">
    <location>
        <begin position="375"/>
        <end position="409"/>
    </location>
</feature>
<evidence type="ECO:0000256" key="3">
    <source>
        <dbReference type="SAM" id="MobiDB-lite"/>
    </source>
</evidence>
<dbReference type="PANTHER" id="PTHR38432">
    <property type="entry name" value="TELA-LIKE PROTEIN SAOUHSC_01408"/>
    <property type="match status" value="1"/>
</dbReference>
<dbReference type="InterPro" id="IPR008863">
    <property type="entry name" value="Toxic_anion-R_TelA"/>
</dbReference>
<dbReference type="PIRSF" id="PIRSF026508">
    <property type="entry name" value="TelA"/>
    <property type="match status" value="1"/>
</dbReference>
<accession>A0A1G7TUN5</accession>
<gene>
    <name evidence="4" type="ORF">SAMN05421791_10744</name>
</gene>
<dbReference type="Pfam" id="PF05816">
    <property type="entry name" value="TelA"/>
    <property type="match status" value="1"/>
</dbReference>
<keyword evidence="2" id="KW-0175">Coiled coil</keyword>
<dbReference type="Proteomes" id="UP000199708">
    <property type="component" value="Unassembled WGS sequence"/>
</dbReference>
<feature type="coiled-coil region" evidence="2">
    <location>
        <begin position="162"/>
        <end position="193"/>
    </location>
</feature>
<dbReference type="RefSeq" id="WP_090290130.1">
    <property type="nucleotide sequence ID" value="NZ_FNCK01000007.1"/>
</dbReference>
<evidence type="ECO:0000313" key="4">
    <source>
        <dbReference type="EMBL" id="SDG38958.1"/>
    </source>
</evidence>
<protein>
    <submittedName>
        <fullName evidence="4">Uncharacterized conserved protein YaaN involved in tellurite resistance</fullName>
    </submittedName>
</protein>
<dbReference type="STRING" id="120956.SAMN05421791_10744"/>
<dbReference type="EMBL" id="FNCK01000007">
    <property type="protein sequence ID" value="SDG38958.1"/>
    <property type="molecule type" value="Genomic_DNA"/>
</dbReference>
<organism evidence="4 5">
    <name type="scientific">Facklamia miroungae</name>
    <dbReference type="NCBI Taxonomy" id="120956"/>
    <lineage>
        <taxon>Bacteria</taxon>
        <taxon>Bacillati</taxon>
        <taxon>Bacillota</taxon>
        <taxon>Bacilli</taxon>
        <taxon>Lactobacillales</taxon>
        <taxon>Aerococcaceae</taxon>
        <taxon>Facklamia</taxon>
    </lineage>
</organism>
<name>A0A1G7TUN5_9LACT</name>
<sequence length="425" mass="48994">MTDTETNNEEFAPTNSFDEIDDLLTDPFDQEEDKFEPTQSLQSELSKASILSRKKITNEKTIDRLSENRQEQARKLAQQIDEKNLSAVITYGAKAQKRLSEFSHSMLHNVQLKDTGEVGDVLTDLMTTLQQSNPKELTSKPNLFQKLFGQIRASISDTQMKYQKIGNQLDKVVIRLEREKNELLNDNMMLETLYQKNKDYFEALNVYIAAGEVKIEELQTKTIPQAIQKAQESNSQMDVQEVHDLNQFLDRLDKRTHDLRLTRQMTIQQAPQIRMIQNTNQALAEKIQASVHTSIPLWENQITIALALLRQQDAATSQRMVSETTNDLLRRNSDMLKQSAIETARETERGIIDIETLQKTQSDLIETIETTLQIQAEGRQQRQAAQLELESMENQLQERLLAISNEQKQQAMNPKATKEDYFEDF</sequence>
<evidence type="ECO:0000256" key="2">
    <source>
        <dbReference type="SAM" id="Coils"/>
    </source>
</evidence>
<dbReference type="AlphaFoldDB" id="A0A1G7TUN5"/>
<keyword evidence="5" id="KW-1185">Reference proteome</keyword>
<evidence type="ECO:0000313" key="5">
    <source>
        <dbReference type="Proteomes" id="UP000199708"/>
    </source>
</evidence>
<comment type="similarity">
    <text evidence="1">Belongs to the TelA family.</text>
</comment>
<evidence type="ECO:0000256" key="1">
    <source>
        <dbReference type="ARBA" id="ARBA00005541"/>
    </source>
</evidence>
<dbReference type="PANTHER" id="PTHR38432:SF1">
    <property type="entry name" value="TELA-LIKE PROTEIN SAOUHSC_01408"/>
    <property type="match status" value="1"/>
</dbReference>
<proteinExistence type="inferred from homology"/>
<reference evidence="4 5" key="1">
    <citation type="submission" date="2016-10" db="EMBL/GenBank/DDBJ databases">
        <authorList>
            <person name="de Groot N.N."/>
        </authorList>
    </citation>
    <scope>NUCLEOTIDE SEQUENCE [LARGE SCALE GENOMIC DNA]</scope>
    <source>
        <strain evidence="4 5">ATCC BAA-466</strain>
    </source>
</reference>